<evidence type="ECO:0000313" key="3">
    <source>
        <dbReference type="Proteomes" id="UP000598360"/>
    </source>
</evidence>
<organism evidence="2 3">
    <name type="scientific">Saccharopolyspora montiporae</name>
    <dbReference type="NCBI Taxonomy" id="2781240"/>
    <lineage>
        <taxon>Bacteria</taxon>
        <taxon>Bacillati</taxon>
        <taxon>Actinomycetota</taxon>
        <taxon>Actinomycetes</taxon>
        <taxon>Pseudonocardiales</taxon>
        <taxon>Pseudonocardiaceae</taxon>
        <taxon>Saccharopolyspora</taxon>
    </lineage>
</organism>
<keyword evidence="3" id="KW-1185">Reference proteome</keyword>
<name>A0A929BAY1_9PSEU</name>
<feature type="region of interest" description="Disordered" evidence="1">
    <location>
        <begin position="92"/>
        <end position="141"/>
    </location>
</feature>
<feature type="compositionally biased region" description="Basic and acidic residues" evidence="1">
    <location>
        <begin position="92"/>
        <end position="108"/>
    </location>
</feature>
<gene>
    <name evidence="2" type="ORF">IQ251_19080</name>
</gene>
<protein>
    <submittedName>
        <fullName evidence="2">Uncharacterized protein</fullName>
    </submittedName>
</protein>
<evidence type="ECO:0000313" key="2">
    <source>
        <dbReference type="EMBL" id="MBE9376559.1"/>
    </source>
</evidence>
<proteinExistence type="predicted"/>
<dbReference type="EMBL" id="JADEYC010000045">
    <property type="protein sequence ID" value="MBE9376559.1"/>
    <property type="molecule type" value="Genomic_DNA"/>
</dbReference>
<reference evidence="2" key="1">
    <citation type="submission" date="2020-10" db="EMBL/GenBank/DDBJ databases">
        <title>Diversity and distribution of actinomycetes associated with coral in the coast of Hainan.</title>
        <authorList>
            <person name="Li F."/>
        </authorList>
    </citation>
    <scope>NUCLEOTIDE SEQUENCE</scope>
    <source>
        <strain evidence="2">HNM0983</strain>
    </source>
</reference>
<dbReference type="RefSeq" id="WP_193930387.1">
    <property type="nucleotide sequence ID" value="NZ_JADEYC010000045.1"/>
</dbReference>
<sequence length="331" mass="36996">MTRDGHYASCERAESHNCACGVCGGAWHGWTGAVEIARNPDPQPRRALRQTADDRWNKAFAKCKTPGRATLPKKAASMDSVIADLVDLLSDDDGRNRDGTWRPHHDDLASSSPAERGLPLPRHTRGSHTQPMPQGRKPDHNFSVDELRTIMESGSTLDQVDALGTKVFQQAFDDIAEQFGGTVPIEVKKALADHFWCDFLANSAKYLSKGITIAKLLPKRVSDWISKRIIKWRQDQDRLPLEDEIIRTGTRSICKLLLDITNKVDLRTALLVVRILAILTCKSPERHQAVSKHCVAPISKHLTAETRRRLTQVIEQEWLPAVQGDAAQTLR</sequence>
<accession>A0A929BAY1</accession>
<dbReference type="AlphaFoldDB" id="A0A929BAY1"/>
<dbReference type="Proteomes" id="UP000598360">
    <property type="component" value="Unassembled WGS sequence"/>
</dbReference>
<evidence type="ECO:0000256" key="1">
    <source>
        <dbReference type="SAM" id="MobiDB-lite"/>
    </source>
</evidence>
<comment type="caution">
    <text evidence="2">The sequence shown here is derived from an EMBL/GenBank/DDBJ whole genome shotgun (WGS) entry which is preliminary data.</text>
</comment>